<gene>
    <name evidence="1" type="ORF">GR303_05470</name>
</gene>
<evidence type="ECO:0000313" key="2">
    <source>
        <dbReference type="Proteomes" id="UP000818323"/>
    </source>
</evidence>
<accession>A0ABW9YUU3</accession>
<organism evidence="1 2">
    <name type="scientific">Microvirga arsenatis</name>
    <dbReference type="NCBI Taxonomy" id="2692265"/>
    <lineage>
        <taxon>Bacteria</taxon>
        <taxon>Pseudomonadati</taxon>
        <taxon>Pseudomonadota</taxon>
        <taxon>Alphaproteobacteria</taxon>
        <taxon>Hyphomicrobiales</taxon>
        <taxon>Methylobacteriaceae</taxon>
        <taxon>Microvirga</taxon>
    </lineage>
</organism>
<evidence type="ECO:0000313" key="1">
    <source>
        <dbReference type="EMBL" id="NBJ23803.1"/>
    </source>
</evidence>
<comment type="caution">
    <text evidence="1">The sequence shown here is derived from an EMBL/GenBank/DDBJ whole genome shotgun (WGS) entry which is preliminary data.</text>
</comment>
<dbReference type="Proteomes" id="UP000818323">
    <property type="component" value="Unassembled WGS sequence"/>
</dbReference>
<reference evidence="1 2" key="1">
    <citation type="submission" date="2020-01" db="EMBL/GenBank/DDBJ databases">
        <title>Microvirga sp. nov., an arsenate reduction bacterium isolated from Tibet hotspring sediments.</title>
        <authorList>
            <person name="Yuan C.-G."/>
        </authorList>
    </citation>
    <scope>NUCLEOTIDE SEQUENCE [LARGE SCALE GENOMIC DNA]</scope>
    <source>
        <strain evidence="1 2">SYSU G3D203</strain>
    </source>
</reference>
<name>A0ABW9YUU3_9HYPH</name>
<sequence>MIDPTAEALARLAQSVGKALLEFSQQISSPRRDETGRAAISDDLATEIIKDLKRKYRNASWVMLRKGCEELDGQPARHTTKDVGASSRSFARRAMEATGLGPAAILAIMDRNGW</sequence>
<proteinExistence type="predicted"/>
<dbReference type="RefSeq" id="WP_161721023.1">
    <property type="nucleotide sequence ID" value="NZ_JAAAXI010000001.1"/>
</dbReference>
<dbReference type="EMBL" id="JAAAXJ010000002">
    <property type="protein sequence ID" value="NBJ23803.1"/>
    <property type="molecule type" value="Genomic_DNA"/>
</dbReference>
<protein>
    <submittedName>
        <fullName evidence="1">Uncharacterized protein</fullName>
    </submittedName>
</protein>
<keyword evidence="2" id="KW-1185">Reference proteome</keyword>